<dbReference type="AlphaFoldDB" id="A0A6S7KK43"/>
<keyword evidence="11" id="KW-1185">Reference proteome</keyword>
<feature type="compositionally biased region" description="Basic and acidic residues" evidence="8">
    <location>
        <begin position="58"/>
        <end position="77"/>
    </location>
</feature>
<evidence type="ECO:0000259" key="9">
    <source>
        <dbReference type="Pfam" id="PF13847"/>
    </source>
</evidence>
<feature type="non-terminal residue" evidence="10">
    <location>
        <position position="1"/>
    </location>
</feature>
<protein>
    <recommendedName>
        <fullName evidence="4">tRNA (uracil(54)-C(5))-methyltransferase</fullName>
        <ecNumber evidence="4">2.1.1.35</ecNumber>
    </recommendedName>
</protein>
<evidence type="ECO:0000313" key="11">
    <source>
        <dbReference type="Proteomes" id="UP001152795"/>
    </source>
</evidence>
<dbReference type="GO" id="GO:0032259">
    <property type="term" value="P:methylation"/>
    <property type="evidence" value="ECO:0007669"/>
    <property type="project" value="UniProtKB-KW"/>
</dbReference>
<dbReference type="InterPro" id="IPR012677">
    <property type="entry name" value="Nucleotide-bd_a/b_plait_sf"/>
</dbReference>
<proteinExistence type="inferred from homology"/>
<dbReference type="InterPro" id="IPR010280">
    <property type="entry name" value="U5_MeTrfase_fam"/>
</dbReference>
<comment type="caution">
    <text evidence="10">The sequence shown here is derived from an EMBL/GenBank/DDBJ whole genome shotgun (WGS) entry which is preliminary data.</text>
</comment>
<dbReference type="GO" id="GO:0006396">
    <property type="term" value="P:RNA processing"/>
    <property type="evidence" value="ECO:0007669"/>
    <property type="project" value="InterPro"/>
</dbReference>
<dbReference type="Gene3D" id="2.40.50.1070">
    <property type="match status" value="1"/>
</dbReference>
<dbReference type="GO" id="GO:0030697">
    <property type="term" value="F:tRNA (uracil(54)-C5)-methyltransferase activity, S-adenosyl methionine-dependent"/>
    <property type="evidence" value="ECO:0007669"/>
    <property type="project" value="UniProtKB-EC"/>
</dbReference>
<sequence length="511" mass="58281">HLKKFLVKLKLQPKKVRMVPQRNFAFVTFKCDEDRELALKTLQNYEWRNKILTAKMAKAKEDPFQQKRQQVDNKETQSNETQEAMQSDTNPIERIRDVVTPFWNVPYEKQQMWKYEAMCQVLKKLAKELKDNDVGRWIGQNRSQHDGMCCPLEKLLPSPVCDEYRNKCEFTIGPGLDGIGKSVGFRLAAYKEGSSAVVEPRECLHIPQAMKDVTQEFQSYIQDSQLDVFDPSTNKGFWKQLTVRMNLNGDIMCIIQIFPSQDMDEGDVESEIIKLTEYFQNQNKIKLTSMYVEIGLARKKDGTSGNILRHVLGDQYIFENLCGLKFRISPHAFFQAEILYKAIQEWSSVSSNTIILDVCCGTGTIGLSMAKQAKKVIGIELCQEAVEDAKFNAESNGLSNVEYHCGKAEDVIVKTTMALDEEESQVIAILDPPRAGCHAKVLQAIRRCSKIQKLLYVSCSPSSVIKDFIALCRPTSKRTKGDPFQIIKALPVDLFPQTRYCELLVLLERSK</sequence>
<dbReference type="InterPro" id="IPR035979">
    <property type="entry name" value="RBD_domain_sf"/>
</dbReference>
<dbReference type="PANTHER" id="PTHR45904:SF2">
    <property type="entry name" value="TRNA (URACIL-5-)-METHYLTRANSFERASE HOMOLOG A"/>
    <property type="match status" value="1"/>
</dbReference>
<feature type="active site" evidence="7">
    <location>
        <position position="459"/>
    </location>
</feature>
<keyword evidence="2 6" id="KW-0808">Transferase</keyword>
<feature type="region of interest" description="Disordered" evidence="8">
    <location>
        <begin position="58"/>
        <end position="90"/>
    </location>
</feature>
<keyword evidence="1 6" id="KW-0489">Methyltransferase</keyword>
<dbReference type="SUPFAM" id="SSF54928">
    <property type="entry name" value="RNA-binding domain, RBD"/>
    <property type="match status" value="1"/>
</dbReference>
<reference evidence="10" key="1">
    <citation type="submission" date="2020-04" db="EMBL/GenBank/DDBJ databases">
        <authorList>
            <person name="Alioto T."/>
            <person name="Alioto T."/>
            <person name="Gomez Garrido J."/>
        </authorList>
    </citation>
    <scope>NUCLEOTIDE SEQUENCE</scope>
    <source>
        <strain evidence="10">A484AB</strain>
    </source>
</reference>
<feature type="compositionally biased region" description="Polar residues" evidence="8">
    <location>
        <begin position="78"/>
        <end position="90"/>
    </location>
</feature>
<evidence type="ECO:0000256" key="7">
    <source>
        <dbReference type="PROSITE-ProRule" id="PRU10015"/>
    </source>
</evidence>
<dbReference type="EMBL" id="CACRXK020014947">
    <property type="protein sequence ID" value="CAB4027662.1"/>
    <property type="molecule type" value="Genomic_DNA"/>
</dbReference>
<accession>A0A6S7KK43</accession>
<feature type="binding site" evidence="6">
    <location>
        <position position="431"/>
    </location>
    <ligand>
        <name>S-adenosyl-L-methionine</name>
        <dbReference type="ChEBI" id="CHEBI:59789"/>
    </ligand>
</feature>
<evidence type="ECO:0000256" key="8">
    <source>
        <dbReference type="SAM" id="MobiDB-lite"/>
    </source>
</evidence>
<dbReference type="Proteomes" id="UP001152795">
    <property type="component" value="Unassembled WGS sequence"/>
</dbReference>
<comment type="catalytic activity">
    <reaction evidence="5">
        <text>uridine(54) in tRNA + S-adenosyl-L-methionine = 5-methyluridine(54) in tRNA + S-adenosyl-L-homocysteine + H(+)</text>
        <dbReference type="Rhea" id="RHEA:42712"/>
        <dbReference type="Rhea" id="RHEA-COMP:10167"/>
        <dbReference type="Rhea" id="RHEA-COMP:10193"/>
        <dbReference type="ChEBI" id="CHEBI:15378"/>
        <dbReference type="ChEBI" id="CHEBI:57856"/>
        <dbReference type="ChEBI" id="CHEBI:59789"/>
        <dbReference type="ChEBI" id="CHEBI:65315"/>
        <dbReference type="ChEBI" id="CHEBI:74447"/>
        <dbReference type="EC" id="2.1.1.35"/>
    </reaction>
    <physiologicalReaction direction="left-to-right" evidence="5">
        <dbReference type="Rhea" id="RHEA:42713"/>
    </physiologicalReaction>
</comment>
<dbReference type="CDD" id="cd02440">
    <property type="entry name" value="AdoMet_MTases"/>
    <property type="match status" value="1"/>
</dbReference>
<dbReference type="InterPro" id="IPR030390">
    <property type="entry name" value="MeTrfase_TrmA_AS"/>
</dbReference>
<evidence type="ECO:0000256" key="3">
    <source>
        <dbReference type="ARBA" id="ARBA00022691"/>
    </source>
</evidence>
<feature type="binding site" evidence="6">
    <location>
        <position position="380"/>
    </location>
    <ligand>
        <name>S-adenosyl-L-methionine</name>
        <dbReference type="ChEBI" id="CHEBI:59789"/>
    </ligand>
</feature>
<feature type="domain" description="Methyltransferase" evidence="9">
    <location>
        <begin position="350"/>
        <end position="456"/>
    </location>
</feature>
<gene>
    <name evidence="10" type="ORF">PACLA_8A064136</name>
</gene>
<feature type="binding site" evidence="6">
    <location>
        <position position="335"/>
    </location>
    <ligand>
        <name>S-adenosyl-L-methionine</name>
        <dbReference type="ChEBI" id="CHEBI:59789"/>
    </ligand>
</feature>
<dbReference type="EC" id="2.1.1.35" evidence="4"/>
<dbReference type="GO" id="GO:0003723">
    <property type="term" value="F:RNA binding"/>
    <property type="evidence" value="ECO:0007669"/>
    <property type="project" value="TreeGrafter"/>
</dbReference>
<dbReference type="InterPro" id="IPR029063">
    <property type="entry name" value="SAM-dependent_MTases_sf"/>
</dbReference>
<dbReference type="PROSITE" id="PS51687">
    <property type="entry name" value="SAM_MT_RNA_M5U"/>
    <property type="match status" value="1"/>
</dbReference>
<comment type="caution">
    <text evidence="6">Lacks conserved residue(s) required for the propagation of feature annotation.</text>
</comment>
<dbReference type="InterPro" id="IPR045850">
    <property type="entry name" value="TRM2_met"/>
</dbReference>
<dbReference type="Pfam" id="PF13847">
    <property type="entry name" value="Methyltransf_31"/>
    <property type="match status" value="1"/>
</dbReference>
<dbReference type="Gene3D" id="3.30.70.330">
    <property type="match status" value="1"/>
</dbReference>
<evidence type="ECO:0000256" key="4">
    <source>
        <dbReference type="ARBA" id="ARBA00033763"/>
    </source>
</evidence>
<feature type="active site" description="Nucleophile" evidence="6">
    <location>
        <position position="459"/>
    </location>
</feature>
<dbReference type="PROSITE" id="PS01230">
    <property type="entry name" value="TRMA_1"/>
    <property type="match status" value="1"/>
</dbReference>
<comment type="similarity">
    <text evidence="6">Belongs to the class I-like SAM-binding methyltransferase superfamily. RNA M5U methyltransferase family.</text>
</comment>
<evidence type="ECO:0000313" key="10">
    <source>
        <dbReference type="EMBL" id="CAB4027662.1"/>
    </source>
</evidence>
<dbReference type="Gene3D" id="3.40.50.150">
    <property type="entry name" value="Vaccinia Virus protein VP39"/>
    <property type="match status" value="1"/>
</dbReference>
<organism evidence="10 11">
    <name type="scientific">Paramuricea clavata</name>
    <name type="common">Red gorgonian</name>
    <name type="synonym">Violescent sea-whip</name>
    <dbReference type="NCBI Taxonomy" id="317549"/>
    <lineage>
        <taxon>Eukaryota</taxon>
        <taxon>Metazoa</taxon>
        <taxon>Cnidaria</taxon>
        <taxon>Anthozoa</taxon>
        <taxon>Octocorallia</taxon>
        <taxon>Malacalcyonacea</taxon>
        <taxon>Plexauridae</taxon>
        <taxon>Paramuricea</taxon>
    </lineage>
</organism>
<evidence type="ECO:0000256" key="1">
    <source>
        <dbReference type="ARBA" id="ARBA00022603"/>
    </source>
</evidence>
<evidence type="ECO:0000256" key="2">
    <source>
        <dbReference type="ARBA" id="ARBA00022679"/>
    </source>
</evidence>
<dbReference type="InterPro" id="IPR025714">
    <property type="entry name" value="Methyltranfer_dom"/>
</dbReference>
<evidence type="ECO:0000256" key="6">
    <source>
        <dbReference type="PROSITE-ProRule" id="PRU01024"/>
    </source>
</evidence>
<keyword evidence="3 6" id="KW-0949">S-adenosyl-L-methionine</keyword>
<name>A0A6S7KK43_PARCT</name>
<evidence type="ECO:0000256" key="5">
    <source>
        <dbReference type="ARBA" id="ARBA00047278"/>
    </source>
</evidence>
<dbReference type="OrthoDB" id="10250660at2759"/>
<dbReference type="PANTHER" id="PTHR45904">
    <property type="entry name" value="TRNA (URACIL-5-)-METHYLTRANSFERASE"/>
    <property type="match status" value="1"/>
</dbReference>
<dbReference type="SUPFAM" id="SSF53335">
    <property type="entry name" value="S-adenosyl-L-methionine-dependent methyltransferases"/>
    <property type="match status" value="1"/>
</dbReference>